<dbReference type="EMBL" id="FQUU01000022">
    <property type="protein sequence ID" value="SHF88208.1"/>
    <property type="molecule type" value="Genomic_DNA"/>
</dbReference>
<sequence length="285" mass="33683">MKEQPFSTICLQSWQEFKDYIGIFNENWAFRGQGHSGWILNTAIERTNFINYHHAIEAEFVAEFQRGARNYLSKDDTPQHLIEWLALMQHHGAPTRLLDLTKSPFIAAYFAFEFSPVHQDHSIGIWGINVNYLKHRAIEFLSEEFGEALTKNKNLINEQLFEKLFYENNKNLVFPVEPFSMNRRYSIQQSIFLSTGTSHETFMNQLQFLGEDLEKTVVKMILPGCHRREVMRDLQQMNLHRASLFPDLDGYALSLRLRYDNMKSPWEKKEEEELKSKSQEYPFFP</sequence>
<evidence type="ECO:0000313" key="3">
    <source>
        <dbReference type="Proteomes" id="UP000184048"/>
    </source>
</evidence>
<dbReference type="SMART" id="SM00901">
    <property type="entry name" value="FRG"/>
    <property type="match status" value="1"/>
</dbReference>
<feature type="domain" description="FRG" evidence="1">
    <location>
        <begin position="24"/>
        <end position="119"/>
    </location>
</feature>
<name>A0A1M5F9Y4_9BACT</name>
<organism evidence="2 3">
    <name type="scientific">Flavisolibacter ginsengisoli DSM 18119</name>
    <dbReference type="NCBI Taxonomy" id="1121884"/>
    <lineage>
        <taxon>Bacteria</taxon>
        <taxon>Pseudomonadati</taxon>
        <taxon>Bacteroidota</taxon>
        <taxon>Chitinophagia</taxon>
        <taxon>Chitinophagales</taxon>
        <taxon>Chitinophagaceae</taxon>
        <taxon>Flavisolibacter</taxon>
    </lineage>
</organism>
<reference evidence="2 3" key="1">
    <citation type="submission" date="2016-11" db="EMBL/GenBank/DDBJ databases">
        <authorList>
            <person name="Jaros S."/>
            <person name="Januszkiewicz K."/>
            <person name="Wedrychowicz H."/>
        </authorList>
    </citation>
    <scope>NUCLEOTIDE SEQUENCE [LARGE SCALE GENOMIC DNA]</scope>
    <source>
        <strain evidence="2 3">DSM 18119</strain>
    </source>
</reference>
<dbReference type="Proteomes" id="UP000184048">
    <property type="component" value="Unassembled WGS sequence"/>
</dbReference>
<dbReference type="OrthoDB" id="9816036at2"/>
<accession>A0A1M5F9Y4</accession>
<evidence type="ECO:0000313" key="2">
    <source>
        <dbReference type="EMBL" id="SHF88208.1"/>
    </source>
</evidence>
<dbReference type="RefSeq" id="WP_072836874.1">
    <property type="nucleotide sequence ID" value="NZ_FQUU01000022.1"/>
</dbReference>
<keyword evidence="3" id="KW-1185">Reference proteome</keyword>
<dbReference type="STRING" id="1121884.SAMN02745131_03750"/>
<evidence type="ECO:0000259" key="1">
    <source>
        <dbReference type="SMART" id="SM00901"/>
    </source>
</evidence>
<dbReference type="Pfam" id="PF08867">
    <property type="entry name" value="FRG"/>
    <property type="match status" value="1"/>
</dbReference>
<proteinExistence type="predicted"/>
<gene>
    <name evidence="2" type="ORF">SAMN02745131_03750</name>
</gene>
<dbReference type="AlphaFoldDB" id="A0A1M5F9Y4"/>
<protein>
    <submittedName>
        <fullName evidence="2">FRG domain-containing protein</fullName>
    </submittedName>
</protein>
<dbReference type="InterPro" id="IPR014966">
    <property type="entry name" value="FRG-dom"/>
</dbReference>